<evidence type="ECO:0000313" key="2">
    <source>
        <dbReference type="EMBL" id="WRL62189.1"/>
    </source>
</evidence>
<evidence type="ECO:0000256" key="1">
    <source>
        <dbReference type="SAM" id="Phobius"/>
    </source>
</evidence>
<feature type="transmembrane region" description="Helical" evidence="1">
    <location>
        <begin position="64"/>
        <end position="84"/>
    </location>
</feature>
<keyword evidence="1" id="KW-0812">Transmembrane</keyword>
<reference evidence="2 3" key="1">
    <citation type="submission" date="2023-12" db="EMBL/GenBank/DDBJ databases">
        <title>Blastococcus brunescens sp. nov., an actonobacterium isolated from sandstone collected in sahara desert.</title>
        <authorList>
            <person name="Gtari M."/>
            <person name="Ghodhbane F."/>
        </authorList>
    </citation>
    <scope>NUCLEOTIDE SEQUENCE [LARGE SCALE GENOMIC DNA]</scope>
    <source>
        <strain evidence="2 3">BMG 8361</strain>
    </source>
</reference>
<name>A0ABZ1AUR4_9ACTN</name>
<accession>A0ABZ1AUR4</accession>
<keyword evidence="3" id="KW-1185">Reference proteome</keyword>
<dbReference type="EMBL" id="CP141261">
    <property type="protein sequence ID" value="WRL62189.1"/>
    <property type="molecule type" value="Genomic_DNA"/>
</dbReference>
<organism evidence="2 3">
    <name type="scientific">Blastococcus brunescens</name>
    <dbReference type="NCBI Taxonomy" id="1564165"/>
    <lineage>
        <taxon>Bacteria</taxon>
        <taxon>Bacillati</taxon>
        <taxon>Actinomycetota</taxon>
        <taxon>Actinomycetes</taxon>
        <taxon>Geodermatophilales</taxon>
        <taxon>Geodermatophilaceae</taxon>
        <taxon>Blastococcus</taxon>
    </lineage>
</organism>
<dbReference type="RefSeq" id="WP_324273544.1">
    <property type="nucleotide sequence ID" value="NZ_CP141261.1"/>
</dbReference>
<dbReference type="Proteomes" id="UP001324287">
    <property type="component" value="Chromosome"/>
</dbReference>
<keyword evidence="1" id="KW-1133">Transmembrane helix</keyword>
<feature type="transmembrane region" description="Helical" evidence="1">
    <location>
        <begin position="91"/>
        <end position="111"/>
    </location>
</feature>
<sequence length="155" mass="16070">MTIWRVSVGGSPRWAWAGAVLVTLGVLGHMVHLQGYYATNLAVAEFAGQPWTGELMTALEREPFSLALFLPFLVGWLGFVPQAVGLRRARVIPTWAMASVVVGTVVFLVIGSTPWSTGLWMVAMIAGLAPAAAAAVRSNVAAPSGAPVGSGVAVG</sequence>
<gene>
    <name evidence="2" type="ORF">U6N30_19340</name>
</gene>
<feature type="transmembrane region" description="Helical" evidence="1">
    <location>
        <begin position="117"/>
        <end position="136"/>
    </location>
</feature>
<proteinExistence type="predicted"/>
<protein>
    <recommendedName>
        <fullName evidence="4">MFS transporter</fullName>
    </recommendedName>
</protein>
<evidence type="ECO:0008006" key="4">
    <source>
        <dbReference type="Google" id="ProtNLM"/>
    </source>
</evidence>
<evidence type="ECO:0000313" key="3">
    <source>
        <dbReference type="Proteomes" id="UP001324287"/>
    </source>
</evidence>
<keyword evidence="1" id="KW-0472">Membrane</keyword>
<feature type="transmembrane region" description="Helical" evidence="1">
    <location>
        <begin position="12"/>
        <end position="31"/>
    </location>
</feature>